<accession>A0A540LJN3</accession>
<evidence type="ECO:0000313" key="3">
    <source>
        <dbReference type="Proteomes" id="UP000315295"/>
    </source>
</evidence>
<dbReference type="Proteomes" id="UP000315295">
    <property type="component" value="Unassembled WGS sequence"/>
</dbReference>
<feature type="compositionally biased region" description="Basic and acidic residues" evidence="1">
    <location>
        <begin position="47"/>
        <end position="62"/>
    </location>
</feature>
<evidence type="ECO:0000313" key="2">
    <source>
        <dbReference type="EMBL" id="TQD86685.1"/>
    </source>
</evidence>
<dbReference type="AlphaFoldDB" id="A0A540LJN3"/>
<gene>
    <name evidence="2" type="ORF">C1H46_027708</name>
</gene>
<protein>
    <submittedName>
        <fullName evidence="2">Uncharacterized protein</fullName>
    </submittedName>
</protein>
<feature type="compositionally biased region" description="Basic and acidic residues" evidence="1">
    <location>
        <begin position="28"/>
        <end position="40"/>
    </location>
</feature>
<reference evidence="2 3" key="1">
    <citation type="journal article" date="2019" name="G3 (Bethesda)">
        <title>Sequencing of a Wild Apple (Malus baccata) Genome Unravels the Differences Between Cultivated and Wild Apple Species Regarding Disease Resistance and Cold Tolerance.</title>
        <authorList>
            <person name="Chen X."/>
        </authorList>
    </citation>
    <scope>NUCLEOTIDE SEQUENCE [LARGE SCALE GENOMIC DNA]</scope>
    <source>
        <strain evidence="3">cv. Shandingzi</strain>
        <tissue evidence="2">Leaves</tissue>
    </source>
</reference>
<name>A0A540LJN3_MALBA</name>
<sequence>MNLLKITGFTMPERRQRGGVVGWQREETGRAMPDRRERMTPGRKNWRREGGDTGPDRLERDGSYGFGLSEREF</sequence>
<feature type="region of interest" description="Disordered" evidence="1">
    <location>
        <begin position="28"/>
        <end position="73"/>
    </location>
</feature>
<organism evidence="2 3">
    <name type="scientific">Malus baccata</name>
    <name type="common">Siberian crab apple</name>
    <name type="synonym">Pyrus baccata</name>
    <dbReference type="NCBI Taxonomy" id="106549"/>
    <lineage>
        <taxon>Eukaryota</taxon>
        <taxon>Viridiplantae</taxon>
        <taxon>Streptophyta</taxon>
        <taxon>Embryophyta</taxon>
        <taxon>Tracheophyta</taxon>
        <taxon>Spermatophyta</taxon>
        <taxon>Magnoliopsida</taxon>
        <taxon>eudicotyledons</taxon>
        <taxon>Gunneridae</taxon>
        <taxon>Pentapetalae</taxon>
        <taxon>rosids</taxon>
        <taxon>fabids</taxon>
        <taxon>Rosales</taxon>
        <taxon>Rosaceae</taxon>
        <taxon>Amygdaloideae</taxon>
        <taxon>Maleae</taxon>
        <taxon>Malus</taxon>
    </lineage>
</organism>
<evidence type="ECO:0000256" key="1">
    <source>
        <dbReference type="SAM" id="MobiDB-lite"/>
    </source>
</evidence>
<proteinExistence type="predicted"/>
<comment type="caution">
    <text evidence="2">The sequence shown here is derived from an EMBL/GenBank/DDBJ whole genome shotgun (WGS) entry which is preliminary data.</text>
</comment>
<dbReference type="EMBL" id="VIEB01000558">
    <property type="protein sequence ID" value="TQD86685.1"/>
    <property type="molecule type" value="Genomic_DNA"/>
</dbReference>
<keyword evidence="3" id="KW-1185">Reference proteome</keyword>